<evidence type="ECO:0000313" key="9">
    <source>
        <dbReference type="RefSeq" id="XP_028038100.1"/>
    </source>
</evidence>
<dbReference type="Proteomes" id="UP000504629">
    <property type="component" value="Unplaced"/>
</dbReference>
<dbReference type="CTD" id="317833"/>
<dbReference type="AlphaFoldDB" id="A0A6J2K7Z7"/>
<keyword evidence="5 7" id="KW-1133">Transmembrane helix</keyword>
<dbReference type="Pfam" id="PF11779">
    <property type="entry name" value="SPT_ssu-like"/>
    <property type="match status" value="1"/>
</dbReference>
<feature type="transmembrane region" description="Helical" evidence="7">
    <location>
        <begin position="33"/>
        <end position="53"/>
    </location>
</feature>
<keyword evidence="6 7" id="KW-0472">Membrane</keyword>
<evidence type="ECO:0000256" key="7">
    <source>
        <dbReference type="SAM" id="Phobius"/>
    </source>
</evidence>
<keyword evidence="4" id="KW-0443">Lipid metabolism</keyword>
<dbReference type="KEGG" id="bman:114248869"/>
<evidence type="ECO:0000256" key="4">
    <source>
        <dbReference type="ARBA" id="ARBA00022919"/>
    </source>
</evidence>
<dbReference type="GO" id="GO:0005789">
    <property type="term" value="C:endoplasmic reticulum membrane"/>
    <property type="evidence" value="ECO:0007669"/>
    <property type="project" value="UniProtKB-SubCell"/>
</dbReference>
<dbReference type="GO" id="GO:0006665">
    <property type="term" value="P:sphingolipid metabolic process"/>
    <property type="evidence" value="ECO:0007669"/>
    <property type="project" value="UniProtKB-KW"/>
</dbReference>
<comment type="subcellular location">
    <subcellularLocation>
        <location evidence="1">Endoplasmic reticulum membrane</location>
        <topology evidence="1">Multi-pass membrane protein</topology>
    </subcellularLocation>
</comment>
<dbReference type="RefSeq" id="XP_028038100.1">
    <property type="nucleotide sequence ID" value="XM_028182299.1"/>
</dbReference>
<reference evidence="9" key="1">
    <citation type="submission" date="2025-08" db="UniProtKB">
        <authorList>
            <consortium name="RefSeq"/>
        </authorList>
    </citation>
    <scope>IDENTIFICATION</scope>
    <source>
        <tissue evidence="9">Silk gland</tissue>
    </source>
</reference>
<evidence type="ECO:0000256" key="6">
    <source>
        <dbReference type="ARBA" id="ARBA00023136"/>
    </source>
</evidence>
<protein>
    <submittedName>
        <fullName evidence="9">Uncharacterized protein LOC114248869</fullName>
    </submittedName>
</protein>
<sequence length="70" mass="8510">MDLIEKVKKFISYWYIRYLLATELYMVETWERIVIHIVFGILFGLFWFFNYYITISAISRLRGNHGIIPS</sequence>
<organism evidence="8 9">
    <name type="scientific">Bombyx mandarina</name>
    <name type="common">Wild silk moth</name>
    <name type="synonym">Wild silkworm</name>
    <dbReference type="NCBI Taxonomy" id="7092"/>
    <lineage>
        <taxon>Eukaryota</taxon>
        <taxon>Metazoa</taxon>
        <taxon>Ecdysozoa</taxon>
        <taxon>Arthropoda</taxon>
        <taxon>Hexapoda</taxon>
        <taxon>Insecta</taxon>
        <taxon>Pterygota</taxon>
        <taxon>Neoptera</taxon>
        <taxon>Endopterygota</taxon>
        <taxon>Lepidoptera</taxon>
        <taxon>Glossata</taxon>
        <taxon>Ditrysia</taxon>
        <taxon>Bombycoidea</taxon>
        <taxon>Bombycidae</taxon>
        <taxon>Bombycinae</taxon>
        <taxon>Bombyx</taxon>
    </lineage>
</organism>
<gene>
    <name evidence="9" type="primary">LOC114248869</name>
</gene>
<evidence type="ECO:0000256" key="5">
    <source>
        <dbReference type="ARBA" id="ARBA00022989"/>
    </source>
</evidence>
<keyword evidence="3" id="KW-0256">Endoplasmic reticulum</keyword>
<evidence type="ECO:0000313" key="8">
    <source>
        <dbReference type="Proteomes" id="UP000504629"/>
    </source>
</evidence>
<name>A0A6J2K7Z7_BOMMA</name>
<dbReference type="GeneID" id="114248869"/>
<keyword evidence="8" id="KW-1185">Reference proteome</keyword>
<dbReference type="OrthoDB" id="202672at2759"/>
<proteinExistence type="predicted"/>
<keyword evidence="4" id="KW-0746">Sphingolipid metabolism</keyword>
<evidence type="ECO:0000256" key="1">
    <source>
        <dbReference type="ARBA" id="ARBA00004477"/>
    </source>
</evidence>
<keyword evidence="2 7" id="KW-0812">Transmembrane</keyword>
<accession>A0A6J2K7Z7</accession>
<evidence type="ECO:0000256" key="3">
    <source>
        <dbReference type="ARBA" id="ARBA00022824"/>
    </source>
</evidence>
<dbReference type="InterPro" id="IPR024512">
    <property type="entry name" value="Ser_palmitoyltrfase_ssu-like"/>
</dbReference>
<evidence type="ECO:0000256" key="2">
    <source>
        <dbReference type="ARBA" id="ARBA00022692"/>
    </source>
</evidence>